<dbReference type="PANTHER" id="PTHR37423:SF5">
    <property type="entry name" value="SOLUBLE LYTIC MUREIN TRANSGLYCOSYLASE"/>
    <property type="match status" value="1"/>
</dbReference>
<reference evidence="6 7" key="2">
    <citation type="submission" date="2018-04" db="EMBL/GenBank/DDBJ databases">
        <title>Thauera lacus sp. nov., isolated from an saline lake in Inner Mongolia, China.</title>
        <authorList>
            <person name="Liang Q.-Y."/>
        </authorList>
    </citation>
    <scope>NUCLEOTIDE SEQUENCE [LARGE SCALE GENOMIC DNA]</scope>
    <source>
        <strain evidence="6 7">D20</strain>
    </source>
</reference>
<sequence length="642" mass="72112">MGNWVWGFVLACSVLLGGPAQAQSGDARILAAREALRTGDRATLERLASQREPHELDAYVHYWLLFNKLARPDPPPVAELEAFLRLHPGTLLAERLRGDWLRRLAKDEQWPAYLRLYAALERPDAELRCHAWHARLRTGDATVSAETAALWTEEVGNHATCNPVLQALARSGAVSSEQVWWRIRRQVELRDPAPARTTLQWLPASEAPALASFNRALDNPGPFLDRLPAGLTARREGRELVLVALARLARENPEAAYVNLMRLRAQLDADQIAYAHAALALRAAYRQSRQALDWFDAAGTIPLSAEQRAWRIRAALRHGDWGRVRLGIEALPATERDSAEWIYWLGRAHQAQGNGALANELYERIAGEHHFYGMLAGEELGRLFTLPPRQGAGQTPRGGADNDPALRRALALYRLDMRFDAQREWNWALRGRDEAFLVAAAELALRHDIYDRAINTAELASNRDHFELRFITPYRQVIEPQVQRQGLEMSWVYGLMRQESRFIAPARSSAGAQGLMQVMPATGQWVARKIGLPNYSQRMLTDPDTNVLLGTSYMRIILDDLDNHPVLASAGYNAGPGRAWRWRDERPLEGAIYTETIPFDETRDYVKKVMANTVIYAALLDGRPQSLKTRLGTIAPRTDGGS</sequence>
<dbReference type="Proteomes" id="UP000241193">
    <property type="component" value="Unassembled WGS sequence"/>
</dbReference>
<dbReference type="InterPro" id="IPR000189">
    <property type="entry name" value="Transglyc_AS"/>
</dbReference>
<dbReference type="InterPro" id="IPR037061">
    <property type="entry name" value="Lytic_TGlycoase_superhlx_L_sf"/>
</dbReference>
<dbReference type="InterPro" id="IPR008939">
    <property type="entry name" value="Lytic_TGlycosylase_superhlx_U"/>
</dbReference>
<dbReference type="GO" id="GO:0004553">
    <property type="term" value="F:hydrolase activity, hydrolyzing O-glycosyl compounds"/>
    <property type="evidence" value="ECO:0007669"/>
    <property type="project" value="InterPro"/>
</dbReference>
<reference evidence="6 7" key="1">
    <citation type="submission" date="2018-03" db="EMBL/GenBank/DDBJ databases">
        <authorList>
            <person name="Keele B.F."/>
        </authorList>
    </citation>
    <scope>NUCLEOTIDE SEQUENCE [LARGE SCALE GENOMIC DNA]</scope>
    <source>
        <strain evidence="6 7">D20</strain>
    </source>
</reference>
<keyword evidence="2 3" id="KW-0732">Signal</keyword>
<dbReference type="GO" id="GO:0008933">
    <property type="term" value="F:peptidoglycan lytic transglycosylase activity"/>
    <property type="evidence" value="ECO:0007669"/>
    <property type="project" value="InterPro"/>
</dbReference>
<dbReference type="RefSeq" id="WP_107493941.1">
    <property type="nucleotide sequence ID" value="NZ_PZKC01000009.1"/>
</dbReference>
<evidence type="ECO:0000259" key="4">
    <source>
        <dbReference type="Pfam" id="PF01464"/>
    </source>
</evidence>
<comment type="caution">
    <text evidence="6">The sequence shown here is derived from an EMBL/GenBank/DDBJ whole genome shotgun (WGS) entry which is preliminary data.</text>
</comment>
<feature type="domain" description="Transglycosylase SLT" evidence="4">
    <location>
        <begin position="481"/>
        <end position="586"/>
    </location>
</feature>
<dbReference type="Gene3D" id="1.25.20.10">
    <property type="entry name" value="Bacterial muramidases"/>
    <property type="match status" value="1"/>
</dbReference>
<dbReference type="SUPFAM" id="SSF48435">
    <property type="entry name" value="Bacterial muramidases"/>
    <property type="match status" value="1"/>
</dbReference>
<proteinExistence type="inferred from homology"/>
<dbReference type="Pfam" id="PF01464">
    <property type="entry name" value="SLT"/>
    <property type="match status" value="1"/>
</dbReference>
<dbReference type="GO" id="GO:0042597">
    <property type="term" value="C:periplasmic space"/>
    <property type="evidence" value="ECO:0007669"/>
    <property type="project" value="InterPro"/>
</dbReference>
<dbReference type="InterPro" id="IPR023346">
    <property type="entry name" value="Lysozyme-like_dom_sf"/>
</dbReference>
<evidence type="ECO:0000256" key="1">
    <source>
        <dbReference type="ARBA" id="ARBA00007734"/>
    </source>
</evidence>
<evidence type="ECO:0000313" key="6">
    <source>
        <dbReference type="EMBL" id="PTD95978.1"/>
    </source>
</evidence>
<dbReference type="GO" id="GO:0016020">
    <property type="term" value="C:membrane"/>
    <property type="evidence" value="ECO:0007669"/>
    <property type="project" value="InterPro"/>
</dbReference>
<dbReference type="InterPro" id="IPR012289">
    <property type="entry name" value="Lytic_TGlycosylase_superhlx_L"/>
</dbReference>
<dbReference type="InterPro" id="IPR008258">
    <property type="entry name" value="Transglycosylase_SLT_dom_1"/>
</dbReference>
<dbReference type="EMBL" id="PZKC01000009">
    <property type="protein sequence ID" value="PTD95978.1"/>
    <property type="molecule type" value="Genomic_DNA"/>
</dbReference>
<feature type="signal peptide" evidence="3">
    <location>
        <begin position="1"/>
        <end position="22"/>
    </location>
</feature>
<dbReference type="PANTHER" id="PTHR37423">
    <property type="entry name" value="SOLUBLE LYTIC MUREIN TRANSGLYCOSYLASE-RELATED"/>
    <property type="match status" value="1"/>
</dbReference>
<keyword evidence="7" id="KW-1185">Reference proteome</keyword>
<name>A0A2T4IE02_9RHOO</name>
<feature type="chain" id="PRO_5015413940" evidence="3">
    <location>
        <begin position="23"/>
        <end position="642"/>
    </location>
</feature>
<evidence type="ECO:0000256" key="3">
    <source>
        <dbReference type="SAM" id="SignalP"/>
    </source>
</evidence>
<evidence type="ECO:0000313" key="7">
    <source>
        <dbReference type="Proteomes" id="UP000241193"/>
    </source>
</evidence>
<dbReference type="AlphaFoldDB" id="A0A2T4IE02"/>
<organism evidence="6 7">
    <name type="scientific">Pseudothauera lacus</name>
    <dbReference type="NCBI Taxonomy" id="2136175"/>
    <lineage>
        <taxon>Bacteria</taxon>
        <taxon>Pseudomonadati</taxon>
        <taxon>Pseudomonadota</taxon>
        <taxon>Betaproteobacteria</taxon>
        <taxon>Rhodocyclales</taxon>
        <taxon>Zoogloeaceae</taxon>
        <taxon>Pseudothauera</taxon>
    </lineage>
</organism>
<dbReference type="CDD" id="cd13401">
    <property type="entry name" value="Slt70-like"/>
    <property type="match status" value="1"/>
</dbReference>
<dbReference type="OrthoDB" id="92254at2"/>
<dbReference type="Pfam" id="PF14718">
    <property type="entry name" value="SLT_L"/>
    <property type="match status" value="1"/>
</dbReference>
<dbReference type="PROSITE" id="PS00922">
    <property type="entry name" value="TRANSGLYCOSYLASE"/>
    <property type="match status" value="1"/>
</dbReference>
<protein>
    <submittedName>
        <fullName evidence="6">Transglycosylase</fullName>
    </submittedName>
</protein>
<gene>
    <name evidence="6" type="ORF">C8261_11900</name>
</gene>
<evidence type="ECO:0000256" key="2">
    <source>
        <dbReference type="ARBA" id="ARBA00022729"/>
    </source>
</evidence>
<evidence type="ECO:0000259" key="5">
    <source>
        <dbReference type="Pfam" id="PF14718"/>
    </source>
</evidence>
<comment type="similarity">
    <text evidence="1">Belongs to the transglycosylase Slt family.</text>
</comment>
<feature type="domain" description="Lytic transglycosylase superhelical linker" evidence="5">
    <location>
        <begin position="402"/>
        <end position="457"/>
    </location>
</feature>
<dbReference type="GO" id="GO:0000270">
    <property type="term" value="P:peptidoglycan metabolic process"/>
    <property type="evidence" value="ECO:0007669"/>
    <property type="project" value="InterPro"/>
</dbReference>
<accession>A0A2T4IE02</accession>
<dbReference type="Gene3D" id="1.10.1240.20">
    <property type="entry name" value="Lytic transglycosylase, superhelical linker domain"/>
    <property type="match status" value="1"/>
</dbReference>
<dbReference type="SUPFAM" id="SSF53955">
    <property type="entry name" value="Lysozyme-like"/>
    <property type="match status" value="1"/>
</dbReference>
<dbReference type="Gene3D" id="1.10.530.10">
    <property type="match status" value="1"/>
</dbReference>